<dbReference type="EMBL" id="JAHKKG010000004">
    <property type="protein sequence ID" value="MBU2664624.1"/>
    <property type="molecule type" value="Genomic_DNA"/>
</dbReference>
<accession>A0ABS5YPH6</accession>
<proteinExistence type="predicted"/>
<sequence length="137" mass="14785">MTTRHPPRVLDASAVVELLQGHPMMMTMLADALAGWINMLLPASAIAEAQAAVRLPASTWDHILRLHGTVVLDLTGRNALEVGIFASPRLEHHPVQPLLTGPLMAGHVLQEAVETKAVIFTRIPELYGGHDVAVRAI</sequence>
<reference evidence="1 2" key="1">
    <citation type="submission" date="2021-06" db="EMBL/GenBank/DDBJ databases">
        <title>Actinoplanes lichenicola sp. nov., and Actinoplanes ovalisporus sp. nov., isolated from lichen in Thailand.</title>
        <authorList>
            <person name="Saeng-In P."/>
            <person name="Kanchanasin P."/>
            <person name="Yuki M."/>
            <person name="Kudo T."/>
            <person name="Ohkuma M."/>
            <person name="Phongsopitanun W."/>
            <person name="Tanasupawat S."/>
        </authorList>
    </citation>
    <scope>NUCLEOTIDE SEQUENCE [LARGE SCALE GENOMIC DNA]</scope>
    <source>
        <strain evidence="1 2">NBRC 110975</strain>
    </source>
</reference>
<evidence type="ECO:0000313" key="1">
    <source>
        <dbReference type="EMBL" id="MBU2664624.1"/>
    </source>
</evidence>
<dbReference type="Proteomes" id="UP001519654">
    <property type="component" value="Unassembled WGS sequence"/>
</dbReference>
<comment type="caution">
    <text evidence="1">The sequence shown here is derived from an EMBL/GenBank/DDBJ whole genome shotgun (WGS) entry which is preliminary data.</text>
</comment>
<organism evidence="1 2">
    <name type="scientific">Paractinoplanes bogorensis</name>
    <dbReference type="NCBI Taxonomy" id="1610840"/>
    <lineage>
        <taxon>Bacteria</taxon>
        <taxon>Bacillati</taxon>
        <taxon>Actinomycetota</taxon>
        <taxon>Actinomycetes</taxon>
        <taxon>Micromonosporales</taxon>
        <taxon>Micromonosporaceae</taxon>
        <taxon>Paractinoplanes</taxon>
    </lineage>
</organism>
<gene>
    <name evidence="1" type="ORF">KOI35_14065</name>
</gene>
<protein>
    <submittedName>
        <fullName evidence="1">Uncharacterized protein</fullName>
    </submittedName>
</protein>
<evidence type="ECO:0000313" key="2">
    <source>
        <dbReference type="Proteomes" id="UP001519654"/>
    </source>
</evidence>
<keyword evidence="2" id="KW-1185">Reference proteome</keyword>
<name>A0ABS5YPH6_9ACTN</name>